<evidence type="ECO:0000313" key="1">
    <source>
        <dbReference type="Proteomes" id="UP000887580"/>
    </source>
</evidence>
<organism evidence="1 2">
    <name type="scientific">Panagrolaimus sp. PS1159</name>
    <dbReference type="NCBI Taxonomy" id="55785"/>
    <lineage>
        <taxon>Eukaryota</taxon>
        <taxon>Metazoa</taxon>
        <taxon>Ecdysozoa</taxon>
        <taxon>Nematoda</taxon>
        <taxon>Chromadorea</taxon>
        <taxon>Rhabditida</taxon>
        <taxon>Tylenchina</taxon>
        <taxon>Panagrolaimomorpha</taxon>
        <taxon>Panagrolaimoidea</taxon>
        <taxon>Panagrolaimidae</taxon>
        <taxon>Panagrolaimus</taxon>
    </lineage>
</organism>
<reference evidence="2" key="1">
    <citation type="submission" date="2022-11" db="UniProtKB">
        <authorList>
            <consortium name="WormBaseParasite"/>
        </authorList>
    </citation>
    <scope>IDENTIFICATION</scope>
</reference>
<proteinExistence type="predicted"/>
<dbReference type="Proteomes" id="UP000887580">
    <property type="component" value="Unplaced"/>
</dbReference>
<protein>
    <submittedName>
        <fullName evidence="2">Uncharacterized protein</fullName>
    </submittedName>
</protein>
<sequence>MLHVSFKPNKTAEWEIAERGLSSDRLWWRIDKPSAYSPQSQFRVRAANSEGFGPYGMTKEIEIEKEKSSTAYYFILWISIIIVLTILTLCIAGLFLIRKNKRKEKMRNVKMGKAIQLDDFHSNSFSEWTKPFQNELRSGTN</sequence>
<accession>A0AC35FXI0</accession>
<dbReference type="WBParaSite" id="PS1159_v2.g21956.t1">
    <property type="protein sequence ID" value="PS1159_v2.g21956.t1"/>
    <property type="gene ID" value="PS1159_v2.g21956"/>
</dbReference>
<name>A0AC35FXI0_9BILA</name>
<evidence type="ECO:0000313" key="2">
    <source>
        <dbReference type="WBParaSite" id="PS1159_v2.g21956.t1"/>
    </source>
</evidence>